<sequence>MLRVLLEFAVWVLVVVALAVTCVSLLPPGRR</sequence>
<evidence type="ECO:0000313" key="3">
    <source>
        <dbReference type="Proteomes" id="UP000548476"/>
    </source>
</evidence>
<accession>A0A841FRR9</accession>
<dbReference type="EMBL" id="JACHGT010000006">
    <property type="protein sequence ID" value="MBB6035249.1"/>
    <property type="molecule type" value="Genomic_DNA"/>
</dbReference>
<dbReference type="AlphaFoldDB" id="A0A841FRR9"/>
<comment type="caution">
    <text evidence="2">The sequence shown here is derived from an EMBL/GenBank/DDBJ whole genome shotgun (WGS) entry which is preliminary data.</text>
</comment>
<proteinExistence type="predicted"/>
<name>A0A841FRR9_9ACTN</name>
<reference evidence="2 3" key="1">
    <citation type="submission" date="2020-08" db="EMBL/GenBank/DDBJ databases">
        <title>Genomic Encyclopedia of Type Strains, Phase IV (KMG-IV): sequencing the most valuable type-strain genomes for metagenomic binning, comparative biology and taxonomic classification.</title>
        <authorList>
            <person name="Goeker M."/>
        </authorList>
    </citation>
    <scope>NUCLEOTIDE SEQUENCE [LARGE SCALE GENOMIC DNA]</scope>
    <source>
        <strain evidence="2 3">YIM 65646</strain>
    </source>
</reference>
<dbReference type="Proteomes" id="UP000548476">
    <property type="component" value="Unassembled WGS sequence"/>
</dbReference>
<keyword evidence="1" id="KW-1133">Transmembrane helix</keyword>
<protein>
    <submittedName>
        <fullName evidence="2">Uncharacterized protein YhdP</fullName>
    </submittedName>
</protein>
<organism evidence="2 3">
    <name type="scientific">Phytomonospora endophytica</name>
    <dbReference type="NCBI Taxonomy" id="714109"/>
    <lineage>
        <taxon>Bacteria</taxon>
        <taxon>Bacillati</taxon>
        <taxon>Actinomycetota</taxon>
        <taxon>Actinomycetes</taxon>
        <taxon>Micromonosporales</taxon>
        <taxon>Micromonosporaceae</taxon>
        <taxon>Phytomonospora</taxon>
    </lineage>
</organism>
<keyword evidence="1" id="KW-0472">Membrane</keyword>
<evidence type="ECO:0000313" key="2">
    <source>
        <dbReference type="EMBL" id="MBB6035249.1"/>
    </source>
</evidence>
<feature type="transmembrane region" description="Helical" evidence="1">
    <location>
        <begin position="6"/>
        <end position="26"/>
    </location>
</feature>
<evidence type="ECO:0000256" key="1">
    <source>
        <dbReference type="SAM" id="Phobius"/>
    </source>
</evidence>
<gene>
    <name evidence="2" type="ORF">HNR73_003106</name>
</gene>
<keyword evidence="3" id="KW-1185">Reference proteome</keyword>
<keyword evidence="1" id="KW-0812">Transmembrane</keyword>